<feature type="region of interest" description="Disordered" evidence="1">
    <location>
        <begin position="24"/>
        <end position="44"/>
    </location>
</feature>
<sequence>MKYSLFITFFALSASAVYIPKDTADNSSNGHVQPYGDQKSKPYDRKYDGDIADDAINIYEGNKNHYEEGDYKQGGSDSYAGRGYTHKYGPEYANSGIYHKDRRDRGGYGDEKGHRRGDYLHEDSYGDHIYNTESRKNEKYHNKSGKYDNDNSKIGNDHVVNYQDNGYRKGDNYRDDLSNSYGSVSGRIYKY</sequence>
<evidence type="ECO:0000313" key="4">
    <source>
        <dbReference type="Proteomes" id="UP000193498"/>
    </source>
</evidence>
<feature type="signal peptide" evidence="2">
    <location>
        <begin position="1"/>
        <end position="16"/>
    </location>
</feature>
<evidence type="ECO:0000313" key="3">
    <source>
        <dbReference type="EMBL" id="ORX64600.1"/>
    </source>
</evidence>
<feature type="compositionally biased region" description="Basic and acidic residues" evidence="1">
    <location>
        <begin position="133"/>
        <end position="151"/>
    </location>
</feature>
<accession>A0A1Y1VTH7</accession>
<evidence type="ECO:0000256" key="1">
    <source>
        <dbReference type="SAM" id="MobiDB-lite"/>
    </source>
</evidence>
<organism evidence="3 4">
    <name type="scientific">Basidiobolus meristosporus CBS 931.73</name>
    <dbReference type="NCBI Taxonomy" id="1314790"/>
    <lineage>
        <taxon>Eukaryota</taxon>
        <taxon>Fungi</taxon>
        <taxon>Fungi incertae sedis</taxon>
        <taxon>Zoopagomycota</taxon>
        <taxon>Entomophthoromycotina</taxon>
        <taxon>Basidiobolomycetes</taxon>
        <taxon>Basidiobolales</taxon>
        <taxon>Basidiobolaceae</taxon>
        <taxon>Basidiobolus</taxon>
    </lineage>
</organism>
<proteinExistence type="predicted"/>
<dbReference type="InParanoid" id="A0A1Y1VTH7"/>
<keyword evidence="4" id="KW-1185">Reference proteome</keyword>
<keyword evidence="2" id="KW-0732">Signal</keyword>
<feature type="compositionally biased region" description="Basic and acidic residues" evidence="1">
    <location>
        <begin position="98"/>
        <end position="126"/>
    </location>
</feature>
<evidence type="ECO:0000256" key="2">
    <source>
        <dbReference type="SAM" id="SignalP"/>
    </source>
</evidence>
<dbReference type="EMBL" id="MCFE01001192">
    <property type="protein sequence ID" value="ORX64600.1"/>
    <property type="molecule type" value="Genomic_DNA"/>
</dbReference>
<dbReference type="AlphaFoldDB" id="A0A1Y1VTH7"/>
<feature type="chain" id="PRO_5013299405" evidence="2">
    <location>
        <begin position="17"/>
        <end position="191"/>
    </location>
</feature>
<dbReference type="Proteomes" id="UP000193498">
    <property type="component" value="Unassembled WGS sequence"/>
</dbReference>
<comment type="caution">
    <text evidence="3">The sequence shown here is derived from an EMBL/GenBank/DDBJ whole genome shotgun (WGS) entry which is preliminary data.</text>
</comment>
<name>A0A1Y1VTH7_9FUNG</name>
<protein>
    <submittedName>
        <fullName evidence="3">Uncharacterized protein</fullName>
    </submittedName>
</protein>
<reference evidence="3 4" key="1">
    <citation type="submission" date="2016-07" db="EMBL/GenBank/DDBJ databases">
        <title>Pervasive Adenine N6-methylation of Active Genes in Fungi.</title>
        <authorList>
            <consortium name="DOE Joint Genome Institute"/>
            <person name="Mondo S.J."/>
            <person name="Dannebaum R.O."/>
            <person name="Kuo R.C."/>
            <person name="Labutti K."/>
            <person name="Haridas S."/>
            <person name="Kuo A."/>
            <person name="Salamov A."/>
            <person name="Ahrendt S.R."/>
            <person name="Lipzen A."/>
            <person name="Sullivan W."/>
            <person name="Andreopoulos W.B."/>
            <person name="Clum A."/>
            <person name="Lindquist E."/>
            <person name="Daum C."/>
            <person name="Ramamoorthy G.K."/>
            <person name="Gryganskyi A."/>
            <person name="Culley D."/>
            <person name="Magnuson J.K."/>
            <person name="James T.Y."/>
            <person name="O'Malley M.A."/>
            <person name="Stajich J.E."/>
            <person name="Spatafora J.W."/>
            <person name="Visel A."/>
            <person name="Grigoriev I.V."/>
        </authorList>
    </citation>
    <scope>NUCLEOTIDE SEQUENCE [LARGE SCALE GENOMIC DNA]</scope>
    <source>
        <strain evidence="3 4">CBS 931.73</strain>
    </source>
</reference>
<gene>
    <name evidence="3" type="ORF">K493DRAFT_364870</name>
</gene>
<feature type="region of interest" description="Disordered" evidence="1">
    <location>
        <begin position="90"/>
        <end position="157"/>
    </location>
</feature>